<feature type="transmembrane region" description="Helical" evidence="2">
    <location>
        <begin position="263"/>
        <end position="283"/>
    </location>
</feature>
<protein>
    <submittedName>
        <fullName evidence="5">CNNM transmembrane domain-containing protein</fullName>
    </submittedName>
</protein>
<dbReference type="PANTHER" id="PTHR12064">
    <property type="entry name" value="METAL TRANSPORTER CNNM"/>
    <property type="match status" value="1"/>
</dbReference>
<dbReference type="PROSITE" id="PS51846">
    <property type="entry name" value="CNNM"/>
    <property type="match status" value="1"/>
</dbReference>
<dbReference type="Pfam" id="PF01595">
    <property type="entry name" value="CNNM"/>
    <property type="match status" value="1"/>
</dbReference>
<dbReference type="GO" id="GO:0005886">
    <property type="term" value="C:plasma membrane"/>
    <property type="evidence" value="ECO:0007669"/>
    <property type="project" value="TreeGrafter"/>
</dbReference>
<evidence type="ECO:0000313" key="5">
    <source>
        <dbReference type="WBParaSite" id="nRc.2.0.1.t35707-RA"/>
    </source>
</evidence>
<dbReference type="PANTHER" id="PTHR12064:SF94">
    <property type="entry name" value="UNEXTENDED PROTEIN"/>
    <property type="match status" value="1"/>
</dbReference>
<dbReference type="InterPro" id="IPR002550">
    <property type="entry name" value="CNNM"/>
</dbReference>
<dbReference type="Gene3D" id="3.10.580.10">
    <property type="entry name" value="CBS-domain"/>
    <property type="match status" value="1"/>
</dbReference>
<dbReference type="WBParaSite" id="nRc.2.0.1.t35707-RA">
    <property type="protein sequence ID" value="nRc.2.0.1.t35707-RA"/>
    <property type="gene ID" value="nRc.2.0.1.g35707"/>
</dbReference>
<proteinExistence type="predicted"/>
<dbReference type="Proteomes" id="UP000887565">
    <property type="component" value="Unplaced"/>
</dbReference>
<dbReference type="GO" id="GO:0022857">
    <property type="term" value="F:transmembrane transporter activity"/>
    <property type="evidence" value="ECO:0007669"/>
    <property type="project" value="TreeGrafter"/>
</dbReference>
<evidence type="ECO:0000313" key="4">
    <source>
        <dbReference type="Proteomes" id="UP000887565"/>
    </source>
</evidence>
<organism evidence="4 5">
    <name type="scientific">Romanomermis culicivorax</name>
    <name type="common">Nematode worm</name>
    <dbReference type="NCBI Taxonomy" id="13658"/>
    <lineage>
        <taxon>Eukaryota</taxon>
        <taxon>Metazoa</taxon>
        <taxon>Ecdysozoa</taxon>
        <taxon>Nematoda</taxon>
        <taxon>Enoplea</taxon>
        <taxon>Dorylaimia</taxon>
        <taxon>Mermithida</taxon>
        <taxon>Mermithoidea</taxon>
        <taxon>Mermithidae</taxon>
        <taxon>Romanomermis</taxon>
    </lineage>
</organism>
<dbReference type="InterPro" id="IPR046342">
    <property type="entry name" value="CBS_dom_sf"/>
</dbReference>
<evidence type="ECO:0000256" key="1">
    <source>
        <dbReference type="PROSITE-ProRule" id="PRU01193"/>
    </source>
</evidence>
<feature type="transmembrane region" description="Helical" evidence="2">
    <location>
        <begin position="204"/>
        <end position="228"/>
    </location>
</feature>
<evidence type="ECO:0000259" key="3">
    <source>
        <dbReference type="PROSITE" id="PS51846"/>
    </source>
</evidence>
<keyword evidence="4" id="KW-1185">Reference proteome</keyword>
<feature type="transmembrane region" description="Helical" evidence="2">
    <location>
        <begin position="315"/>
        <end position="339"/>
    </location>
</feature>
<dbReference type="AlphaFoldDB" id="A0A915KAI1"/>
<keyword evidence="1 2" id="KW-0812">Transmembrane</keyword>
<accession>A0A915KAI1</accession>
<keyword evidence="1 2" id="KW-0472">Membrane</keyword>
<reference evidence="5" key="1">
    <citation type="submission" date="2022-11" db="UniProtKB">
        <authorList>
            <consortium name="WormBaseParasite"/>
        </authorList>
    </citation>
    <scope>IDENTIFICATION</scope>
</reference>
<name>A0A915KAI1_ROMCU</name>
<feature type="domain" description="CNNM transmembrane" evidence="3">
    <location>
        <begin position="200"/>
        <end position="381"/>
    </location>
</feature>
<dbReference type="InterPro" id="IPR045095">
    <property type="entry name" value="ACDP"/>
</dbReference>
<evidence type="ECO:0000256" key="2">
    <source>
        <dbReference type="SAM" id="Phobius"/>
    </source>
</evidence>
<sequence>MPNPFLVIANICYSNLVRSGLERMGDQKWRAIAGLCLTISLTTISTLADPIEKRPLDEPILFVGVSNMDLGGAMKKNFLIDQPSGTVIVEPNVRIRIQAFGQLLAGVKAVLFTTSHDLCEPFVASASEADFGLDQEHTITFNVSLPKDQTTYYICFSFEDMPLVQYHLNRSLPLTRTSEFIHQGSVPYVTIKTKRRIKEYYMDMWLQITVVVVLLILSGLFSGLNLGLMSLEKTELKILLKVGDARERSYAQKIYPIRKSGNYLLCTLLLGNVVVNSSISILFDDLTTGYVALIVASIGIVIFGEIVPQAICTRYGLAVGAHTVFLTRIFMILTFPLSYPISRILDKVLGEEVSRQVYNRERLLELIRMSKEQEGDLKNCQEVQIVTGALELSRKVVRDVMTNIKDVYMMPSDATLDPQDKG</sequence>
<feature type="transmembrane region" description="Helical" evidence="2">
    <location>
        <begin position="289"/>
        <end position="308"/>
    </location>
</feature>
<keyword evidence="1 2" id="KW-1133">Transmembrane helix</keyword>
<dbReference type="GO" id="GO:0010960">
    <property type="term" value="P:magnesium ion homeostasis"/>
    <property type="evidence" value="ECO:0007669"/>
    <property type="project" value="InterPro"/>
</dbReference>